<feature type="transmembrane region" description="Helical" evidence="1">
    <location>
        <begin position="54"/>
        <end position="72"/>
    </location>
</feature>
<dbReference type="AlphaFoldDB" id="A0A1W1UWZ0"/>
<dbReference type="RefSeq" id="WP_084257114.1">
    <property type="nucleotide sequence ID" value="NZ_FWWV01000018.1"/>
</dbReference>
<evidence type="ECO:0000256" key="1">
    <source>
        <dbReference type="SAM" id="Phobius"/>
    </source>
</evidence>
<feature type="transmembrane region" description="Helical" evidence="1">
    <location>
        <begin position="20"/>
        <end position="42"/>
    </location>
</feature>
<dbReference type="Proteomes" id="UP000192408">
    <property type="component" value="Unassembled WGS sequence"/>
</dbReference>
<keyword evidence="3" id="KW-1185">Reference proteome</keyword>
<dbReference type="EMBL" id="FWWV01000018">
    <property type="protein sequence ID" value="SMB85214.1"/>
    <property type="molecule type" value="Genomic_DNA"/>
</dbReference>
<accession>A0A1W1UWZ0</accession>
<proteinExistence type="predicted"/>
<keyword evidence="1" id="KW-0812">Transmembrane</keyword>
<feature type="transmembrane region" description="Helical" evidence="1">
    <location>
        <begin position="84"/>
        <end position="105"/>
    </location>
</feature>
<name>A0A1W1UWZ0_9PAST</name>
<evidence type="ECO:0000313" key="2">
    <source>
        <dbReference type="EMBL" id="SMB85214.1"/>
    </source>
</evidence>
<evidence type="ECO:0008006" key="4">
    <source>
        <dbReference type="Google" id="ProtNLM"/>
    </source>
</evidence>
<evidence type="ECO:0000313" key="3">
    <source>
        <dbReference type="Proteomes" id="UP000192408"/>
    </source>
</evidence>
<dbReference type="STRING" id="1122938.SAMN05660772_02446"/>
<gene>
    <name evidence="2" type="ORF">SAMN05660772_02446</name>
</gene>
<organism evidence="2 3">
    <name type="scientific">Pasteurella testudinis DSM 23072</name>
    <dbReference type="NCBI Taxonomy" id="1122938"/>
    <lineage>
        <taxon>Bacteria</taxon>
        <taxon>Pseudomonadati</taxon>
        <taxon>Pseudomonadota</taxon>
        <taxon>Gammaproteobacteria</taxon>
        <taxon>Pasteurellales</taxon>
        <taxon>Pasteurellaceae</taxon>
        <taxon>Pasteurella</taxon>
    </lineage>
</organism>
<protein>
    <recommendedName>
        <fullName evidence="4">Hemophilus-specific protein</fullName>
    </recommendedName>
</protein>
<keyword evidence="1" id="KW-1133">Transmembrane helix</keyword>
<reference evidence="3" key="1">
    <citation type="submission" date="2017-04" db="EMBL/GenBank/DDBJ databases">
        <authorList>
            <person name="Varghese N."/>
            <person name="Submissions S."/>
        </authorList>
    </citation>
    <scope>NUCLEOTIDE SEQUENCE [LARGE SCALE GENOMIC DNA]</scope>
    <source>
        <strain evidence="3">DSM 23072</strain>
    </source>
</reference>
<sequence length="106" mass="12324">MNNAPSPQPRHFWSRLFKILLGLLVILIIGIIISYLAVTLMPGTKLQHWFKQTWFYWFLGRLCLYCVIATLINAIHRYTPLPRLFLSLIAITILLLEALNLLYLLG</sequence>
<keyword evidence="1" id="KW-0472">Membrane</keyword>